<gene>
    <name evidence="2" type="ORF">CCHLO57077_00013006</name>
</gene>
<evidence type="ECO:0000256" key="1">
    <source>
        <dbReference type="SAM" id="Phobius"/>
    </source>
</evidence>
<dbReference type="Proteomes" id="UP001160390">
    <property type="component" value="Unassembled WGS sequence"/>
</dbReference>
<sequence length="97" mass="11085">MLSRINILVSNTATRQDLELYFYLAKYILLYLPKGSIIINSILVDSYISISSRLDYIIIRVGQLSKITLSYIFLISKESTFISSQTLYPNRGIIVNS</sequence>
<keyword evidence="1" id="KW-1133">Transmembrane helix</keyword>
<organism evidence="2 3">
    <name type="scientific">Clonostachys chloroleuca</name>
    <dbReference type="NCBI Taxonomy" id="1926264"/>
    <lineage>
        <taxon>Eukaryota</taxon>
        <taxon>Fungi</taxon>
        <taxon>Dikarya</taxon>
        <taxon>Ascomycota</taxon>
        <taxon>Pezizomycotina</taxon>
        <taxon>Sordariomycetes</taxon>
        <taxon>Hypocreomycetidae</taxon>
        <taxon>Hypocreales</taxon>
        <taxon>Bionectriaceae</taxon>
        <taxon>Clonostachys</taxon>
    </lineage>
</organism>
<dbReference type="EMBL" id="CABFNP030000582">
    <property type="protein sequence ID" value="CAI6047327.1"/>
    <property type="molecule type" value="Genomic_DNA"/>
</dbReference>
<feature type="transmembrane region" description="Helical" evidence="1">
    <location>
        <begin position="20"/>
        <end position="44"/>
    </location>
</feature>
<keyword evidence="3" id="KW-1185">Reference proteome</keyword>
<proteinExistence type="predicted"/>
<keyword evidence="1" id="KW-0812">Transmembrane</keyword>
<comment type="caution">
    <text evidence="2">The sequence shown here is derived from an EMBL/GenBank/DDBJ whole genome shotgun (WGS) entry which is preliminary data.</text>
</comment>
<protein>
    <submittedName>
        <fullName evidence="2">Uncharacterized protein</fullName>
    </submittedName>
</protein>
<evidence type="ECO:0000313" key="2">
    <source>
        <dbReference type="EMBL" id="CAI6047327.1"/>
    </source>
</evidence>
<dbReference type="AlphaFoldDB" id="A0AA35LRY9"/>
<accession>A0AA35LRY9</accession>
<name>A0AA35LRY9_9HYPO</name>
<reference evidence="2" key="1">
    <citation type="submission" date="2023-01" db="EMBL/GenBank/DDBJ databases">
        <authorList>
            <person name="Piombo E."/>
        </authorList>
    </citation>
    <scope>NUCLEOTIDE SEQUENCE</scope>
</reference>
<evidence type="ECO:0000313" key="3">
    <source>
        <dbReference type="Proteomes" id="UP001160390"/>
    </source>
</evidence>
<keyword evidence="1" id="KW-0472">Membrane</keyword>